<evidence type="ECO:0000313" key="1">
    <source>
        <dbReference type="EMBL" id="SFS47638.1"/>
    </source>
</evidence>
<name>A0A1I6Q5L2_9EURY</name>
<organism evidence="1 2">
    <name type="scientific">Halostagnicola kamekurae</name>
    <dbReference type="NCBI Taxonomy" id="619731"/>
    <lineage>
        <taxon>Archaea</taxon>
        <taxon>Methanobacteriati</taxon>
        <taxon>Methanobacteriota</taxon>
        <taxon>Stenosarchaea group</taxon>
        <taxon>Halobacteria</taxon>
        <taxon>Halobacteriales</taxon>
        <taxon>Natrialbaceae</taxon>
        <taxon>Halostagnicola</taxon>
    </lineage>
</organism>
<dbReference type="Pfam" id="PF09962">
    <property type="entry name" value="DUF2196"/>
    <property type="match status" value="1"/>
</dbReference>
<dbReference type="InterPro" id="IPR019240">
    <property type="entry name" value="DUF2196"/>
</dbReference>
<protein>
    <submittedName>
        <fullName evidence="1">Uncharacterized conserved protein</fullName>
    </submittedName>
</protein>
<accession>A0A1I6Q5L2</accession>
<dbReference type="Proteomes" id="UP000199199">
    <property type="component" value="Unassembled WGS sequence"/>
</dbReference>
<reference evidence="2" key="1">
    <citation type="submission" date="2016-10" db="EMBL/GenBank/DDBJ databases">
        <authorList>
            <person name="Varghese N."/>
            <person name="Submissions S."/>
        </authorList>
    </citation>
    <scope>NUCLEOTIDE SEQUENCE [LARGE SCALE GENOMIC DNA]</scope>
    <source>
        <strain evidence="2">DSM 22427</strain>
    </source>
</reference>
<gene>
    <name evidence="1" type="ORF">SAMN04488556_0992</name>
</gene>
<dbReference type="EMBL" id="FOZS01000001">
    <property type="protein sequence ID" value="SFS47638.1"/>
    <property type="molecule type" value="Genomic_DNA"/>
</dbReference>
<dbReference type="AlphaFoldDB" id="A0A1I6Q5L2"/>
<keyword evidence="2" id="KW-1185">Reference proteome</keyword>
<proteinExistence type="predicted"/>
<sequence length="96" mass="10479">MRWSPPLKNDTEYAGTTFSDRFLGSASTMSTERPAAEELRQGMTVEIVQEDADVRSTDEEPIHGEIGTVYGDDPDGPRVKLKSGVVGHVQSVVVDE</sequence>
<evidence type="ECO:0000313" key="2">
    <source>
        <dbReference type="Proteomes" id="UP000199199"/>
    </source>
</evidence>